<comment type="similarity">
    <text evidence="4">Belongs to the complex I LYR family. SDHAF1 subfamily.</text>
</comment>
<accession>A0AAD5DT18</accession>
<evidence type="ECO:0000313" key="7">
    <source>
        <dbReference type="EMBL" id="KAI7843147.1"/>
    </source>
</evidence>
<dbReference type="PANTHER" id="PTHR47046">
    <property type="entry name" value="SUCCINATE DEHYDROGENASE ASSEMBLY FACTOR 1, MITOCHONDRIAL"/>
    <property type="match status" value="1"/>
</dbReference>
<dbReference type="Proteomes" id="UP001205105">
    <property type="component" value="Unassembled WGS sequence"/>
</dbReference>
<feature type="region of interest" description="Disordered" evidence="5">
    <location>
        <begin position="84"/>
        <end position="132"/>
    </location>
</feature>
<dbReference type="CDD" id="cd20268">
    <property type="entry name" value="Complex1_LYR_SDHAF1_LYRM8"/>
    <property type="match status" value="1"/>
</dbReference>
<feature type="domain" description="Complex 1 LYR protein" evidence="6">
    <location>
        <begin position="13"/>
        <end position="71"/>
    </location>
</feature>
<evidence type="ECO:0000259" key="6">
    <source>
        <dbReference type="Pfam" id="PF05347"/>
    </source>
</evidence>
<dbReference type="GO" id="GO:0005759">
    <property type="term" value="C:mitochondrial matrix"/>
    <property type="evidence" value="ECO:0007669"/>
    <property type="project" value="UniProtKB-SubCell"/>
</dbReference>
<evidence type="ECO:0000256" key="2">
    <source>
        <dbReference type="ARBA" id="ARBA00023128"/>
    </source>
</evidence>
<keyword evidence="2" id="KW-0496">Mitochondrion</keyword>
<dbReference type="EMBL" id="JADXDR010000043">
    <property type="protein sequence ID" value="KAI7843147.1"/>
    <property type="molecule type" value="Genomic_DNA"/>
</dbReference>
<dbReference type="PANTHER" id="PTHR47046:SF1">
    <property type="entry name" value="SUCCINATE DEHYDROGENASE ASSEMBLY FACTOR 1, MITOCHONDRIAL"/>
    <property type="match status" value="1"/>
</dbReference>
<proteinExistence type="inferred from homology"/>
<dbReference type="InterPro" id="IPR045295">
    <property type="entry name" value="Complex1_LYR_SDHAF1_LYRM8"/>
</dbReference>
<feature type="compositionally biased region" description="Gly residues" evidence="5">
    <location>
        <begin position="122"/>
        <end position="132"/>
    </location>
</feature>
<dbReference type="Pfam" id="PF05347">
    <property type="entry name" value="Complex1_LYR"/>
    <property type="match status" value="1"/>
</dbReference>
<keyword evidence="3" id="KW-0143">Chaperone</keyword>
<name>A0AAD5DT18_9CHLO</name>
<reference evidence="7" key="1">
    <citation type="submission" date="2020-11" db="EMBL/GenBank/DDBJ databases">
        <title>Chlorella ohadii genome sequencing and assembly.</title>
        <authorList>
            <person name="Murik O."/>
            <person name="Treves H."/>
            <person name="Kedem I."/>
            <person name="Shotland Y."/>
            <person name="Kaplan A."/>
        </authorList>
    </citation>
    <scope>NUCLEOTIDE SEQUENCE</scope>
    <source>
        <strain evidence="7">1</strain>
    </source>
</reference>
<dbReference type="InterPro" id="IPR052687">
    <property type="entry name" value="SDHAF1"/>
</dbReference>
<evidence type="ECO:0000313" key="8">
    <source>
        <dbReference type="Proteomes" id="UP001205105"/>
    </source>
</evidence>
<dbReference type="AlphaFoldDB" id="A0AAD5DT18"/>
<protein>
    <recommendedName>
        <fullName evidence="6">Complex 1 LYR protein domain-containing protein</fullName>
    </recommendedName>
</protein>
<comment type="caution">
    <text evidence="7">The sequence shown here is derived from an EMBL/GenBank/DDBJ whole genome shotgun (WGS) entry which is preliminary data.</text>
</comment>
<sequence length="132" mass="13452">MPLLSSSFLTLQRQVLSLYRSALRAARAKADAGGDSMAALARSEFEKYRNIDRKDILLIEHLIRKGRRQLELLSSANVTGVMHLQPQAGSSSGSKASSSGGTSGSIGSSSSSGVGGSSSSSGVGGSGVPPKA</sequence>
<evidence type="ECO:0000256" key="3">
    <source>
        <dbReference type="ARBA" id="ARBA00023186"/>
    </source>
</evidence>
<evidence type="ECO:0000256" key="1">
    <source>
        <dbReference type="ARBA" id="ARBA00004305"/>
    </source>
</evidence>
<gene>
    <name evidence="7" type="ORF">COHA_003318</name>
</gene>
<evidence type="ECO:0000256" key="4">
    <source>
        <dbReference type="ARBA" id="ARBA00025715"/>
    </source>
</evidence>
<dbReference type="GO" id="GO:0034553">
    <property type="term" value="P:mitochondrial respiratory chain complex II assembly"/>
    <property type="evidence" value="ECO:0007669"/>
    <property type="project" value="InterPro"/>
</dbReference>
<evidence type="ECO:0000256" key="5">
    <source>
        <dbReference type="SAM" id="MobiDB-lite"/>
    </source>
</evidence>
<keyword evidence="8" id="KW-1185">Reference proteome</keyword>
<dbReference type="InterPro" id="IPR008011">
    <property type="entry name" value="Complex1_LYR_dom"/>
</dbReference>
<feature type="compositionally biased region" description="Low complexity" evidence="5">
    <location>
        <begin position="89"/>
        <end position="121"/>
    </location>
</feature>
<comment type="subcellular location">
    <subcellularLocation>
        <location evidence="1">Mitochondrion matrix</location>
    </subcellularLocation>
</comment>
<organism evidence="7 8">
    <name type="scientific">Chlorella ohadii</name>
    <dbReference type="NCBI Taxonomy" id="2649997"/>
    <lineage>
        <taxon>Eukaryota</taxon>
        <taxon>Viridiplantae</taxon>
        <taxon>Chlorophyta</taxon>
        <taxon>core chlorophytes</taxon>
        <taxon>Trebouxiophyceae</taxon>
        <taxon>Chlorellales</taxon>
        <taxon>Chlorellaceae</taxon>
        <taxon>Chlorella clade</taxon>
        <taxon>Chlorella</taxon>
    </lineage>
</organism>